<dbReference type="Proteomes" id="UP000187506">
    <property type="component" value="Chromosome"/>
</dbReference>
<protein>
    <recommendedName>
        <fullName evidence="3">TonB C-terminal domain-containing protein</fullName>
    </recommendedName>
</protein>
<keyword evidence="2" id="KW-1185">Reference proteome</keyword>
<evidence type="ECO:0000313" key="1">
    <source>
        <dbReference type="EMBL" id="APX99299.1"/>
    </source>
</evidence>
<dbReference type="RefSeq" id="WP_076731938.1">
    <property type="nucleotide sequence ID" value="NZ_CP019352.1"/>
</dbReference>
<dbReference type="AlphaFoldDB" id="A0AAC9LKX9"/>
<name>A0AAC9LKX9_9FLAO</name>
<gene>
    <name evidence="1" type="ORF">BWR22_02905</name>
</gene>
<proteinExistence type="predicted"/>
<evidence type="ECO:0000313" key="2">
    <source>
        <dbReference type="Proteomes" id="UP000187506"/>
    </source>
</evidence>
<accession>A0AAC9LKX9</accession>
<dbReference type="KEGG" id="lvn:BWR22_02905"/>
<sequence>MQRVFVLLLIICASSCEYFNAKKIASEDIFKEEISAINWNDVDNYPTFSSCDSLQVKTDRKSCFENTLSQHITNSLQNETIIVSQDIEDTILLEFQVSKTGKISIKHINLSETIEVEIPEIKNMISNSLNSLPQIYPALKRDQPVKAEFKLPIIIKVD</sequence>
<reference evidence="1 2" key="1">
    <citation type="submission" date="2017-01" db="EMBL/GenBank/DDBJ databases">
        <title>Complete genome of Lacinutrix venerupis DOK2-8 isolated from seawater in Dokdo.</title>
        <authorList>
            <person name="Chi W.-J."/>
            <person name="Kim J.H."/>
        </authorList>
    </citation>
    <scope>NUCLEOTIDE SEQUENCE [LARGE SCALE GENOMIC DNA]</scope>
    <source>
        <strain evidence="1 2">DOK2-8</strain>
    </source>
</reference>
<organism evidence="1 2">
    <name type="scientific">Lacinutrix venerupis</name>
    <dbReference type="NCBI Taxonomy" id="1486034"/>
    <lineage>
        <taxon>Bacteria</taxon>
        <taxon>Pseudomonadati</taxon>
        <taxon>Bacteroidota</taxon>
        <taxon>Flavobacteriia</taxon>
        <taxon>Flavobacteriales</taxon>
        <taxon>Flavobacteriaceae</taxon>
        <taxon>Lacinutrix</taxon>
    </lineage>
</organism>
<dbReference type="EMBL" id="CP019352">
    <property type="protein sequence ID" value="APX99299.1"/>
    <property type="molecule type" value="Genomic_DNA"/>
</dbReference>
<evidence type="ECO:0008006" key="3">
    <source>
        <dbReference type="Google" id="ProtNLM"/>
    </source>
</evidence>